<feature type="domain" description="Pyridoxamine 5'-phosphate oxidase N-terminal" evidence="2">
    <location>
        <begin position="25"/>
        <end position="124"/>
    </location>
</feature>
<evidence type="ECO:0000313" key="4">
    <source>
        <dbReference type="Proteomes" id="UP000624325"/>
    </source>
</evidence>
<dbReference type="Pfam" id="PF01243">
    <property type="entry name" value="PNPOx_N"/>
    <property type="match status" value="1"/>
</dbReference>
<keyword evidence="1" id="KW-0560">Oxidoreductase</keyword>
<dbReference type="NCBIfam" id="TIGR03666">
    <property type="entry name" value="Rv2061_F420"/>
    <property type="match status" value="1"/>
</dbReference>
<accession>A0ABQ4C005</accession>
<dbReference type="SUPFAM" id="SSF50475">
    <property type="entry name" value="FMN-binding split barrel"/>
    <property type="match status" value="1"/>
</dbReference>
<organism evidence="3 4">
    <name type="scientific">Asanoa iriomotensis</name>
    <dbReference type="NCBI Taxonomy" id="234613"/>
    <lineage>
        <taxon>Bacteria</taxon>
        <taxon>Bacillati</taxon>
        <taxon>Actinomycetota</taxon>
        <taxon>Actinomycetes</taxon>
        <taxon>Micromonosporales</taxon>
        <taxon>Micromonosporaceae</taxon>
        <taxon>Asanoa</taxon>
    </lineage>
</organism>
<sequence length="147" mass="16229">MGWLMTSVSSIRRYPAPMSVIDEIGRSKHVSLVTFRKDGTGVATPVWHVVEGDELFVVSEAKAWKVKRVRRDPRAEVTVCDIRGRIKPGAPTATGTARVLDEAGTAAARKMLARKYISSRVGNWFARVLHLRRPPLVGIAVTLRPAD</sequence>
<proteinExistence type="predicted"/>
<comment type="caution">
    <text evidence="3">The sequence shown here is derived from an EMBL/GenBank/DDBJ whole genome shotgun (WGS) entry which is preliminary data.</text>
</comment>
<dbReference type="Gene3D" id="2.30.110.10">
    <property type="entry name" value="Electron Transport, Fmn-binding Protein, Chain A"/>
    <property type="match status" value="1"/>
</dbReference>
<gene>
    <name evidence="3" type="ORF">Air01nite_21890</name>
</gene>
<dbReference type="InterPro" id="IPR012349">
    <property type="entry name" value="Split_barrel_FMN-bd"/>
</dbReference>
<name>A0ABQ4C005_9ACTN</name>
<dbReference type="EMBL" id="BONC01000012">
    <property type="protein sequence ID" value="GIF56094.1"/>
    <property type="molecule type" value="Genomic_DNA"/>
</dbReference>
<dbReference type="InterPro" id="IPR019965">
    <property type="entry name" value="PPOX_F420-dep_Rv2061_put"/>
</dbReference>
<evidence type="ECO:0000256" key="1">
    <source>
        <dbReference type="ARBA" id="ARBA00023002"/>
    </source>
</evidence>
<dbReference type="PANTHER" id="PTHR35176:SF11">
    <property type="entry name" value="PYRIDOXAMINE 5'-PHOSPHATE OXIDASE FAMILY PROTEIN"/>
    <property type="match status" value="1"/>
</dbReference>
<evidence type="ECO:0000313" key="3">
    <source>
        <dbReference type="EMBL" id="GIF56094.1"/>
    </source>
</evidence>
<keyword evidence="4" id="KW-1185">Reference proteome</keyword>
<protein>
    <recommendedName>
        <fullName evidence="2">Pyridoxamine 5'-phosphate oxidase N-terminal domain-containing protein</fullName>
    </recommendedName>
</protein>
<reference evidence="3 4" key="1">
    <citation type="submission" date="2021-01" db="EMBL/GenBank/DDBJ databases">
        <title>Whole genome shotgun sequence of Asanoa iriomotensis NBRC 100142.</title>
        <authorList>
            <person name="Komaki H."/>
            <person name="Tamura T."/>
        </authorList>
    </citation>
    <scope>NUCLEOTIDE SEQUENCE [LARGE SCALE GENOMIC DNA]</scope>
    <source>
        <strain evidence="3 4">NBRC 100142</strain>
    </source>
</reference>
<dbReference type="InterPro" id="IPR052019">
    <property type="entry name" value="F420H2_bilvrd_red/Heme_oxyg"/>
</dbReference>
<evidence type="ECO:0000259" key="2">
    <source>
        <dbReference type="Pfam" id="PF01243"/>
    </source>
</evidence>
<dbReference type="PANTHER" id="PTHR35176">
    <property type="entry name" value="HEME OXYGENASE HI_0854-RELATED"/>
    <property type="match status" value="1"/>
</dbReference>
<dbReference type="InterPro" id="IPR011576">
    <property type="entry name" value="Pyridox_Oxase_N"/>
</dbReference>
<dbReference type="Proteomes" id="UP000624325">
    <property type="component" value="Unassembled WGS sequence"/>
</dbReference>